<sequence length="64" mass="7174">MIDSRAPIDDALLDRPRVHECFHRAQTNFSHARMKKFHFLGAGNGPIIAASVLSCYVPTIVKPR</sequence>
<accession>A0ABX8URN6</accession>
<organism evidence="1 2">
    <name type="scientific">Paraburkholderia edwinii</name>
    <dbReference type="NCBI Taxonomy" id="2861782"/>
    <lineage>
        <taxon>Bacteria</taxon>
        <taxon>Pseudomonadati</taxon>
        <taxon>Pseudomonadota</taxon>
        <taxon>Betaproteobacteria</taxon>
        <taxon>Burkholderiales</taxon>
        <taxon>Burkholderiaceae</taxon>
        <taxon>Paraburkholderia</taxon>
    </lineage>
</organism>
<proteinExistence type="predicted"/>
<dbReference type="RefSeq" id="WP_219801083.1">
    <property type="nucleotide sequence ID" value="NZ_CP080096.1"/>
</dbReference>
<protein>
    <submittedName>
        <fullName evidence="1">Uncharacterized protein</fullName>
    </submittedName>
</protein>
<name>A0ABX8URN6_9BURK</name>
<dbReference type="Proteomes" id="UP000826462">
    <property type="component" value="Chromosome 2"/>
</dbReference>
<evidence type="ECO:0000313" key="1">
    <source>
        <dbReference type="EMBL" id="QYD71654.1"/>
    </source>
</evidence>
<keyword evidence="2" id="KW-1185">Reference proteome</keyword>
<gene>
    <name evidence="1" type="ORF">KZJ38_32170</name>
</gene>
<evidence type="ECO:0000313" key="2">
    <source>
        <dbReference type="Proteomes" id="UP000826462"/>
    </source>
</evidence>
<dbReference type="EMBL" id="CP080096">
    <property type="protein sequence ID" value="QYD71654.1"/>
    <property type="molecule type" value="Genomic_DNA"/>
</dbReference>
<reference evidence="1 2" key="1">
    <citation type="submission" date="2021-07" db="EMBL/GenBank/DDBJ databases">
        <title>Paraburkholderia edwinii protects Aspergillus sp. from phenazines by acting as a toxin sponge.</title>
        <authorList>
            <person name="Dahlstrom K.M."/>
            <person name="Newman D.K."/>
        </authorList>
    </citation>
    <scope>NUCLEOTIDE SEQUENCE [LARGE SCALE GENOMIC DNA]</scope>
    <source>
        <strain evidence="1 2">Pe01</strain>
    </source>
</reference>